<protein>
    <recommendedName>
        <fullName evidence="1">TTF-type domain-containing protein</fullName>
    </recommendedName>
</protein>
<proteinExistence type="predicted"/>
<organism evidence="2 3">
    <name type="scientific">Dendrobium catenatum</name>
    <dbReference type="NCBI Taxonomy" id="906689"/>
    <lineage>
        <taxon>Eukaryota</taxon>
        <taxon>Viridiplantae</taxon>
        <taxon>Streptophyta</taxon>
        <taxon>Embryophyta</taxon>
        <taxon>Tracheophyta</taxon>
        <taxon>Spermatophyta</taxon>
        <taxon>Magnoliopsida</taxon>
        <taxon>Liliopsida</taxon>
        <taxon>Asparagales</taxon>
        <taxon>Orchidaceae</taxon>
        <taxon>Epidendroideae</taxon>
        <taxon>Malaxideae</taxon>
        <taxon>Dendrobiinae</taxon>
        <taxon>Dendrobium</taxon>
    </lineage>
</organism>
<evidence type="ECO:0000313" key="2">
    <source>
        <dbReference type="EMBL" id="PKU82504.1"/>
    </source>
</evidence>
<dbReference type="SMART" id="SM00597">
    <property type="entry name" value="ZnF_TTF"/>
    <property type="match status" value="1"/>
</dbReference>
<reference evidence="2 3" key="2">
    <citation type="journal article" date="2017" name="Nature">
        <title>The Apostasia genome and the evolution of orchids.</title>
        <authorList>
            <person name="Zhang G.Q."/>
            <person name="Liu K.W."/>
            <person name="Li Z."/>
            <person name="Lohaus R."/>
            <person name="Hsiao Y.Y."/>
            <person name="Niu S.C."/>
            <person name="Wang J.Y."/>
            <person name="Lin Y.C."/>
            <person name="Xu Q."/>
            <person name="Chen L.J."/>
            <person name="Yoshida K."/>
            <person name="Fujiwara S."/>
            <person name="Wang Z.W."/>
            <person name="Zhang Y.Q."/>
            <person name="Mitsuda N."/>
            <person name="Wang M."/>
            <person name="Liu G.H."/>
            <person name="Pecoraro L."/>
            <person name="Huang H.X."/>
            <person name="Xiao X.J."/>
            <person name="Lin M."/>
            <person name="Wu X.Y."/>
            <person name="Wu W.L."/>
            <person name="Chen Y.Y."/>
            <person name="Chang S.B."/>
            <person name="Sakamoto S."/>
            <person name="Ohme-Takagi M."/>
            <person name="Yagi M."/>
            <person name="Zeng S.J."/>
            <person name="Shen C.Y."/>
            <person name="Yeh C.M."/>
            <person name="Luo Y.B."/>
            <person name="Tsai W.C."/>
            <person name="Van de Peer Y."/>
            <person name="Liu Z.J."/>
        </authorList>
    </citation>
    <scope>NUCLEOTIDE SEQUENCE [LARGE SCALE GENOMIC DNA]</scope>
    <source>
        <tissue evidence="2">The whole plant</tissue>
    </source>
</reference>
<accession>A0A2I0X3K8</accession>
<dbReference type="AlphaFoldDB" id="A0A2I0X3K8"/>
<keyword evidence="3" id="KW-1185">Reference proteome</keyword>
<feature type="domain" description="TTF-type" evidence="1">
    <location>
        <begin position="64"/>
        <end position="161"/>
    </location>
</feature>
<sequence length="261" mass="30848">MECYLKRKEPLETDINSLPTDPGILPSIWCYDVNERDEIRRAYLLKEAHQPKNHQFPQTIFGNLARRFNPKWFEEYPDWLEYSVQKDAAFCLYCYLFKPQDKTITGQCGGDSFIGEGFINWKKKEKLLSHVGDHNSAHNKARHKCEDLMSTKEQSLHVLWLSKDERNRKDYRVMLTAAVDCVQFLLRQGLSFRGHDESSRSENRGNYLELFDFLGNYNDEIKKVSSTYSCSNLKLTSPKVQKRNLFCCSCRNFDINHERYW</sequence>
<dbReference type="EMBL" id="KZ502191">
    <property type="protein sequence ID" value="PKU82504.1"/>
    <property type="molecule type" value="Genomic_DNA"/>
</dbReference>
<reference evidence="2 3" key="1">
    <citation type="journal article" date="2016" name="Sci. Rep.">
        <title>The Dendrobium catenatum Lindl. genome sequence provides insights into polysaccharide synthase, floral development and adaptive evolution.</title>
        <authorList>
            <person name="Zhang G.Q."/>
            <person name="Xu Q."/>
            <person name="Bian C."/>
            <person name="Tsai W.C."/>
            <person name="Yeh C.M."/>
            <person name="Liu K.W."/>
            <person name="Yoshida K."/>
            <person name="Zhang L.S."/>
            <person name="Chang S.B."/>
            <person name="Chen F."/>
            <person name="Shi Y."/>
            <person name="Su Y.Y."/>
            <person name="Zhang Y.Q."/>
            <person name="Chen L.J."/>
            <person name="Yin Y."/>
            <person name="Lin M."/>
            <person name="Huang H."/>
            <person name="Deng H."/>
            <person name="Wang Z.W."/>
            <person name="Zhu S.L."/>
            <person name="Zhao X."/>
            <person name="Deng C."/>
            <person name="Niu S.C."/>
            <person name="Huang J."/>
            <person name="Wang M."/>
            <person name="Liu G.H."/>
            <person name="Yang H.J."/>
            <person name="Xiao X.J."/>
            <person name="Hsiao Y.Y."/>
            <person name="Wu W.L."/>
            <person name="Chen Y.Y."/>
            <person name="Mitsuda N."/>
            <person name="Ohme-Takagi M."/>
            <person name="Luo Y.B."/>
            <person name="Van de Peer Y."/>
            <person name="Liu Z.J."/>
        </authorList>
    </citation>
    <scope>NUCLEOTIDE SEQUENCE [LARGE SCALE GENOMIC DNA]</scope>
    <source>
        <tissue evidence="2">The whole plant</tissue>
    </source>
</reference>
<evidence type="ECO:0000313" key="3">
    <source>
        <dbReference type="Proteomes" id="UP000233837"/>
    </source>
</evidence>
<dbReference type="PANTHER" id="PTHR45749:SF36">
    <property type="entry name" value="ZINC FINGER MYM-TYPE PROTEIN 1-LIKE"/>
    <property type="match status" value="1"/>
</dbReference>
<dbReference type="STRING" id="906689.A0A2I0X3K8"/>
<name>A0A2I0X3K8_9ASPA</name>
<dbReference type="InterPro" id="IPR025398">
    <property type="entry name" value="DUF4371"/>
</dbReference>
<evidence type="ECO:0000259" key="1">
    <source>
        <dbReference type="SMART" id="SM00597"/>
    </source>
</evidence>
<dbReference type="PANTHER" id="PTHR45749">
    <property type="match status" value="1"/>
</dbReference>
<dbReference type="Pfam" id="PF14291">
    <property type="entry name" value="DUF4371"/>
    <property type="match status" value="1"/>
</dbReference>
<gene>
    <name evidence="2" type="ORF">MA16_Dca005509</name>
</gene>
<dbReference type="InterPro" id="IPR006580">
    <property type="entry name" value="Znf_TTF"/>
</dbReference>
<dbReference type="Proteomes" id="UP000233837">
    <property type="component" value="Unassembled WGS sequence"/>
</dbReference>